<dbReference type="PANTHER" id="PTHR11705">
    <property type="entry name" value="PROTEASE FAMILY M14 CARBOXYPEPTIDASE A,B"/>
    <property type="match status" value="1"/>
</dbReference>
<evidence type="ECO:0000313" key="12">
    <source>
        <dbReference type="Proteomes" id="UP001175261"/>
    </source>
</evidence>
<gene>
    <name evidence="11" type="ORF">NLU13_0005</name>
</gene>
<dbReference type="Pfam" id="PF00246">
    <property type="entry name" value="Peptidase_M14"/>
    <property type="match status" value="1"/>
</dbReference>
<dbReference type="Gene3D" id="3.40.630.10">
    <property type="entry name" value="Zn peptidases"/>
    <property type="match status" value="1"/>
</dbReference>
<feature type="signal peptide" evidence="9">
    <location>
        <begin position="1"/>
        <end position="18"/>
    </location>
</feature>
<evidence type="ECO:0000259" key="10">
    <source>
        <dbReference type="PROSITE" id="PS52035"/>
    </source>
</evidence>
<feature type="chain" id="PRO_5041298617" description="Peptidase M14 domain-containing protein" evidence="9">
    <location>
        <begin position="19"/>
        <end position="454"/>
    </location>
</feature>
<evidence type="ECO:0000256" key="7">
    <source>
        <dbReference type="PROSITE-ProRule" id="PRU01379"/>
    </source>
</evidence>
<keyword evidence="6" id="KW-0482">Metalloprotease</keyword>
<keyword evidence="3" id="KW-0645">Protease</keyword>
<feature type="active site" description="Proton donor/acceptor" evidence="7">
    <location>
        <position position="404"/>
    </location>
</feature>
<dbReference type="InterPro" id="IPR000834">
    <property type="entry name" value="Peptidase_M14"/>
</dbReference>
<dbReference type="GO" id="GO:0004181">
    <property type="term" value="F:metallocarboxypeptidase activity"/>
    <property type="evidence" value="ECO:0007669"/>
    <property type="project" value="InterPro"/>
</dbReference>
<dbReference type="Proteomes" id="UP001175261">
    <property type="component" value="Unassembled WGS sequence"/>
</dbReference>
<protein>
    <recommendedName>
        <fullName evidence="10">Peptidase M14 domain-containing protein</fullName>
    </recommendedName>
</protein>
<dbReference type="PROSITE" id="PS52035">
    <property type="entry name" value="PEPTIDASE_M14"/>
    <property type="match status" value="1"/>
</dbReference>
<keyword evidence="12" id="KW-1185">Reference proteome</keyword>
<comment type="caution">
    <text evidence="11">The sequence shown here is derived from an EMBL/GenBank/DDBJ whole genome shotgun (WGS) entry which is preliminary data.</text>
</comment>
<proteinExistence type="inferred from homology"/>
<organism evidence="11 12">
    <name type="scientific">Sarocladium strictum</name>
    <name type="common">Black bundle disease fungus</name>
    <name type="synonym">Acremonium strictum</name>
    <dbReference type="NCBI Taxonomy" id="5046"/>
    <lineage>
        <taxon>Eukaryota</taxon>
        <taxon>Fungi</taxon>
        <taxon>Dikarya</taxon>
        <taxon>Ascomycota</taxon>
        <taxon>Pezizomycotina</taxon>
        <taxon>Sordariomycetes</taxon>
        <taxon>Hypocreomycetidae</taxon>
        <taxon>Hypocreales</taxon>
        <taxon>Sarocladiaceae</taxon>
        <taxon>Sarocladium</taxon>
    </lineage>
</organism>
<evidence type="ECO:0000256" key="9">
    <source>
        <dbReference type="SAM" id="SignalP"/>
    </source>
</evidence>
<feature type="region of interest" description="Disordered" evidence="8">
    <location>
        <begin position="243"/>
        <end position="263"/>
    </location>
</feature>
<dbReference type="AlphaFoldDB" id="A0AA39GNK4"/>
<name>A0AA39GNK4_SARSR</name>
<keyword evidence="5" id="KW-0862">Zinc</keyword>
<evidence type="ECO:0000256" key="3">
    <source>
        <dbReference type="ARBA" id="ARBA00022670"/>
    </source>
</evidence>
<evidence type="ECO:0000313" key="11">
    <source>
        <dbReference type="EMBL" id="KAK0390501.1"/>
    </source>
</evidence>
<evidence type="ECO:0000256" key="1">
    <source>
        <dbReference type="ARBA" id="ARBA00001947"/>
    </source>
</evidence>
<dbReference type="SUPFAM" id="SSF53187">
    <property type="entry name" value="Zn-dependent exopeptidases"/>
    <property type="match status" value="1"/>
</dbReference>
<evidence type="ECO:0000256" key="8">
    <source>
        <dbReference type="SAM" id="MobiDB-lite"/>
    </source>
</evidence>
<reference evidence="11" key="1">
    <citation type="submission" date="2022-10" db="EMBL/GenBank/DDBJ databases">
        <title>Determination and structural analysis of whole genome sequence of Sarocladium strictum F4-1.</title>
        <authorList>
            <person name="Hu L."/>
            <person name="Jiang Y."/>
        </authorList>
    </citation>
    <scope>NUCLEOTIDE SEQUENCE</scope>
    <source>
        <strain evidence="11">F4-1</strain>
    </source>
</reference>
<evidence type="ECO:0000256" key="4">
    <source>
        <dbReference type="ARBA" id="ARBA00022801"/>
    </source>
</evidence>
<dbReference type="EMBL" id="JAPDFR010000001">
    <property type="protein sequence ID" value="KAK0390501.1"/>
    <property type="molecule type" value="Genomic_DNA"/>
</dbReference>
<evidence type="ECO:0000256" key="5">
    <source>
        <dbReference type="ARBA" id="ARBA00022833"/>
    </source>
</evidence>
<accession>A0AA39GNK4</accession>
<evidence type="ECO:0000256" key="6">
    <source>
        <dbReference type="ARBA" id="ARBA00023049"/>
    </source>
</evidence>
<dbReference type="SMART" id="SM00631">
    <property type="entry name" value="Zn_pept"/>
    <property type="match status" value="1"/>
</dbReference>
<dbReference type="GO" id="GO:0008270">
    <property type="term" value="F:zinc ion binding"/>
    <property type="evidence" value="ECO:0007669"/>
    <property type="project" value="InterPro"/>
</dbReference>
<comment type="cofactor">
    <cofactor evidence="1">
        <name>Zn(2+)</name>
        <dbReference type="ChEBI" id="CHEBI:29105"/>
    </cofactor>
</comment>
<dbReference type="GO" id="GO:0006508">
    <property type="term" value="P:proteolysis"/>
    <property type="evidence" value="ECO:0007669"/>
    <property type="project" value="UniProtKB-KW"/>
</dbReference>
<dbReference type="PANTHER" id="PTHR11705:SF143">
    <property type="entry name" value="SLL0236 PROTEIN"/>
    <property type="match status" value="1"/>
</dbReference>
<feature type="domain" description="Peptidase M14" evidence="10">
    <location>
        <begin position="82"/>
        <end position="442"/>
    </location>
</feature>
<keyword evidence="9" id="KW-0732">Signal</keyword>
<comment type="similarity">
    <text evidence="2 7">Belongs to the peptidase M14 family.</text>
</comment>
<keyword evidence="4" id="KW-0378">Hydrolase</keyword>
<sequence>MRTGTIAVLAATFGLANACLLEREIEADIEFARTGKRSEVHEPPSLHVRQSTSTFPIGTGDRFSSGSKVPRGLGVEDRNLASILNVNEVTSAMKGLKTGFPDEVQLFEPPYKTYEGRSFTGAVIGSNPRVFIMSGIHARERGGPDNVIYFLADLLAARKAGTGVKYGGKSYTAAQVKTALSAGIVVIPLTNPDGVAYDQRTSSCWRKNRNPKSASSSNGRDVGVDLNRNYDFVWDFQKYFHPSTSPASDDPASETFYGTGPASEPETKAVVWTLNQYKNLSWFMDLHSYGPSILYAWGDDDAQTITPAENFVNSSFDGKRGLIGTDPKNAQYKEYFTSSDLQIEEDVTDAMIQSMLTSGGASYTNYPAVGLYATSGASNDYAMGRYYGGKEACGSSRMFGLTMEFGTASRSFGSCPFYPNSNEYHRNVRQVGAGFFEMMLQAAGKAGDPLYSRC</sequence>
<evidence type="ECO:0000256" key="2">
    <source>
        <dbReference type="ARBA" id="ARBA00005988"/>
    </source>
</evidence>